<proteinExistence type="predicted"/>
<sequence>MRLHSWERFFDRPQTERSRYRHPLDSRNQIGQAEPVPDFAINAVITGSSTVASLALETKLLFDEAGGTVFELQAGYNRLAIVKDAMSDIATKISNAGAALTQAIATMALNKSGPIPTYFDPITSAITSLQALLTNGLTTQLNTLNNTIDRFVSAKLGDSFRTMSQTLSTLSQSVANLRAAVIAARQAAGSSTTVSSTIARRYVTTRIVSDITNGVRLLKSDVPILVYVIRSTLGSFQSADVYLTGITAEAQLRETDIKDQATGYSFDVNEYVGAIKTNTTTVLTNPYTKLSQTYTATLQTKVEADANLKTVVDGLLTGIKSLFDTGATSATDKIDTTIAAYLQLVLTLDDDLATFYGTSMCAIVKDLLQVLIENGPNAQFCFSKFGTKVFNLFVLHTYDSAACYRLQYIRFDKLRNGIYNIITLMLHDIEDFIEYLERCTQFKNLQNCDSFLGAEYQTLFTYTTEKRDALYRLLTQETNASYYRLEGCFSNSKHLLSVAFGLPRADFGIAQDVPNSVKVADRATALHGSFDELDNFTVTIKSGYELLILVAKLFTSIATKLSSSGTALMDTIVTLANDDTGPLVNVFARVNQAVAALDQLLNGGLSVELNTLTSRLGPSLSNQFKDGFRGVSLALQKLSTALANLQVALEQAQKAAGRGPVTSAHNVAGRPDFGMKGIVVGSSVAIETSSSASFIMGALSEYKIQLGSDYQLLYNMQNAYYSVAEKFTMAGIALTDKLILLVDDDSGIVMPPFQSTISALSNLQSVIDTGYTQEFLTLQNRDKMFITDRLKDSFKYISQTFTLLDETLRLLQTAAEQAQAAAGGNGQPVSLASSRKLVTPRLINSLLNTLVKIPAAISPLIFSVHDPLAQLDRADSYITTAKGDIEAALLQAHQAVVNFNGNIRQLKQETNTVIASVTTNYNDQMTLIGDILPKLEASTNYMYELQTALQIFEETASIPSIKEKTSEVNVTIEEYVNVSKTFDDDLVTVYGVRICPALRGVVQVLVASGPYSTYCYKKYSQRVIDLAVHNFYDIGECYEQELNRLYSMSRLITDITNLVMFNFADLFENLNTCANILPCPTACDPCVDTLGKLLDTQSRLMEEKFDLILQIVPYETKASLQRLKSCTAFSKYKLIADAYDLLKNVYQCEETGYKQA</sequence>
<organism evidence="1 2">
    <name type="scientific">Anopheles maculatus</name>
    <dbReference type="NCBI Taxonomy" id="74869"/>
    <lineage>
        <taxon>Eukaryota</taxon>
        <taxon>Metazoa</taxon>
        <taxon>Ecdysozoa</taxon>
        <taxon>Arthropoda</taxon>
        <taxon>Hexapoda</taxon>
        <taxon>Insecta</taxon>
        <taxon>Pterygota</taxon>
        <taxon>Neoptera</taxon>
        <taxon>Endopterygota</taxon>
        <taxon>Diptera</taxon>
        <taxon>Nematocera</taxon>
        <taxon>Culicoidea</taxon>
        <taxon>Culicidae</taxon>
        <taxon>Anophelinae</taxon>
        <taxon>Anopheles</taxon>
        <taxon>Anopheles maculatus group</taxon>
    </lineage>
</organism>
<accession>A0A182SKL4</accession>
<dbReference type="Proteomes" id="UP000075901">
    <property type="component" value="Unassembled WGS sequence"/>
</dbReference>
<protein>
    <submittedName>
        <fullName evidence="1">Uncharacterized protein</fullName>
    </submittedName>
</protein>
<evidence type="ECO:0000313" key="2">
    <source>
        <dbReference type="Proteomes" id="UP000075901"/>
    </source>
</evidence>
<reference evidence="1" key="2">
    <citation type="submission" date="2020-05" db="UniProtKB">
        <authorList>
            <consortium name="EnsemblMetazoa"/>
        </authorList>
    </citation>
    <scope>IDENTIFICATION</scope>
    <source>
        <strain evidence="1">maculatus3</strain>
    </source>
</reference>
<dbReference type="EnsemblMetazoa" id="AMAM008629-RA">
    <property type="protein sequence ID" value="AMAM008629-PA"/>
    <property type="gene ID" value="AMAM008629"/>
</dbReference>
<dbReference type="AlphaFoldDB" id="A0A182SKL4"/>
<reference evidence="2" key="1">
    <citation type="submission" date="2013-09" db="EMBL/GenBank/DDBJ databases">
        <title>The Genome Sequence of Anopheles maculatus species B.</title>
        <authorList>
            <consortium name="The Broad Institute Genomics Platform"/>
            <person name="Neafsey D.E."/>
            <person name="Besansky N."/>
            <person name="Howell P."/>
            <person name="Walton C."/>
            <person name="Young S.K."/>
            <person name="Zeng Q."/>
            <person name="Gargeya S."/>
            <person name="Fitzgerald M."/>
            <person name="Haas B."/>
            <person name="Abouelleil A."/>
            <person name="Allen A.W."/>
            <person name="Alvarado L."/>
            <person name="Arachchi H.M."/>
            <person name="Berlin A.M."/>
            <person name="Chapman S.B."/>
            <person name="Gainer-Dewar J."/>
            <person name="Goldberg J."/>
            <person name="Griggs A."/>
            <person name="Gujja S."/>
            <person name="Hansen M."/>
            <person name="Howarth C."/>
            <person name="Imamovic A."/>
            <person name="Ireland A."/>
            <person name="Larimer J."/>
            <person name="McCowan C."/>
            <person name="Murphy C."/>
            <person name="Pearson M."/>
            <person name="Poon T.W."/>
            <person name="Priest M."/>
            <person name="Roberts A."/>
            <person name="Saif S."/>
            <person name="Shea T."/>
            <person name="Sisk P."/>
            <person name="Sykes S."/>
            <person name="Wortman J."/>
            <person name="Nusbaum C."/>
            <person name="Birren B."/>
        </authorList>
    </citation>
    <scope>NUCLEOTIDE SEQUENCE [LARGE SCALE GENOMIC DNA]</scope>
    <source>
        <strain evidence="2">maculatus3</strain>
    </source>
</reference>
<keyword evidence="2" id="KW-1185">Reference proteome</keyword>
<evidence type="ECO:0000313" key="1">
    <source>
        <dbReference type="EnsemblMetazoa" id="AMAM008629-PA"/>
    </source>
</evidence>
<name>A0A182SKL4_9DIPT</name>
<dbReference type="VEuPathDB" id="VectorBase:AMAM008629"/>